<keyword evidence="2" id="KW-1185">Reference proteome</keyword>
<organism evidence="1 2">
    <name type="scientific">Caerostris extrusa</name>
    <name type="common">Bark spider</name>
    <name type="synonym">Caerostris bankana</name>
    <dbReference type="NCBI Taxonomy" id="172846"/>
    <lineage>
        <taxon>Eukaryota</taxon>
        <taxon>Metazoa</taxon>
        <taxon>Ecdysozoa</taxon>
        <taxon>Arthropoda</taxon>
        <taxon>Chelicerata</taxon>
        <taxon>Arachnida</taxon>
        <taxon>Araneae</taxon>
        <taxon>Araneomorphae</taxon>
        <taxon>Entelegynae</taxon>
        <taxon>Araneoidea</taxon>
        <taxon>Araneidae</taxon>
        <taxon>Caerostris</taxon>
    </lineage>
</organism>
<accession>A0AAV4R607</accession>
<evidence type="ECO:0000313" key="2">
    <source>
        <dbReference type="Proteomes" id="UP001054945"/>
    </source>
</evidence>
<dbReference type="EMBL" id="BPLR01007380">
    <property type="protein sequence ID" value="GIY16456.1"/>
    <property type="molecule type" value="Genomic_DNA"/>
</dbReference>
<proteinExistence type="predicted"/>
<dbReference type="Proteomes" id="UP001054945">
    <property type="component" value="Unassembled WGS sequence"/>
</dbReference>
<gene>
    <name evidence="1" type="ORF">CEXT_781801</name>
</gene>
<comment type="caution">
    <text evidence="1">The sequence shown here is derived from an EMBL/GenBank/DDBJ whole genome shotgun (WGS) entry which is preliminary data.</text>
</comment>
<dbReference type="AlphaFoldDB" id="A0AAV4R607"/>
<evidence type="ECO:0000313" key="1">
    <source>
        <dbReference type="EMBL" id="GIY16456.1"/>
    </source>
</evidence>
<reference evidence="1 2" key="1">
    <citation type="submission" date="2021-06" db="EMBL/GenBank/DDBJ databases">
        <title>Caerostris extrusa draft genome.</title>
        <authorList>
            <person name="Kono N."/>
            <person name="Arakawa K."/>
        </authorList>
    </citation>
    <scope>NUCLEOTIDE SEQUENCE [LARGE SCALE GENOMIC DNA]</scope>
</reference>
<evidence type="ECO:0008006" key="3">
    <source>
        <dbReference type="Google" id="ProtNLM"/>
    </source>
</evidence>
<sequence>MGRPSPLPDNGQLRSSATFMTLRGQRNGDACLWEQQTGGGGIAKWKFAPSPVLTANSSLQERALNFPERKFGIVILSNSWRDGIKILNGYFERAIGNNSRSVFRSFVLVFDREEVRHFTMRGFTVRNCFEEFGFQANKGVLYSEWVLLSAEY</sequence>
<protein>
    <recommendedName>
        <fullName evidence="3">Ornithine decarboxylase antizyme</fullName>
    </recommendedName>
</protein>
<name>A0AAV4R607_CAEEX</name>